<dbReference type="SUPFAM" id="SSF63380">
    <property type="entry name" value="Riboflavin synthase domain-like"/>
    <property type="match status" value="1"/>
</dbReference>
<evidence type="ECO:0000256" key="5">
    <source>
        <dbReference type="ARBA" id="ARBA00023002"/>
    </source>
</evidence>
<dbReference type="Gene3D" id="2.40.30.10">
    <property type="entry name" value="Translation factors"/>
    <property type="match status" value="1"/>
</dbReference>
<dbReference type="Proteomes" id="UP001596353">
    <property type="component" value="Unassembled WGS sequence"/>
</dbReference>
<keyword evidence="8" id="KW-1185">Reference proteome</keyword>
<keyword evidence="2" id="KW-0285">Flavoprotein</keyword>
<keyword evidence="3" id="KW-0274">FAD</keyword>
<dbReference type="PANTHER" id="PTHR43314">
    <property type="match status" value="1"/>
</dbReference>
<dbReference type="Pfam" id="PF00175">
    <property type="entry name" value="NAD_binding_1"/>
    <property type="match status" value="1"/>
</dbReference>
<protein>
    <recommendedName>
        <fullName evidence="6">Oxidoreductase FAD/NAD(P)-binding domain-containing protein</fullName>
    </recommendedName>
</protein>
<name>A0ABW2B660_9RHOB</name>
<keyword evidence="4" id="KW-0521">NADP</keyword>
<proteinExistence type="predicted"/>
<organism evidence="7 8">
    <name type="scientific">Sulfitobacter porphyrae</name>
    <dbReference type="NCBI Taxonomy" id="1246864"/>
    <lineage>
        <taxon>Bacteria</taxon>
        <taxon>Pseudomonadati</taxon>
        <taxon>Pseudomonadota</taxon>
        <taxon>Alphaproteobacteria</taxon>
        <taxon>Rhodobacterales</taxon>
        <taxon>Roseobacteraceae</taxon>
        <taxon>Sulfitobacter</taxon>
    </lineage>
</organism>
<evidence type="ECO:0000313" key="8">
    <source>
        <dbReference type="Proteomes" id="UP001596353"/>
    </source>
</evidence>
<accession>A0ABW2B660</accession>
<evidence type="ECO:0000256" key="2">
    <source>
        <dbReference type="ARBA" id="ARBA00022630"/>
    </source>
</evidence>
<dbReference type="InterPro" id="IPR039261">
    <property type="entry name" value="FNR_nucleotide-bd"/>
</dbReference>
<dbReference type="SUPFAM" id="SSF52343">
    <property type="entry name" value="Ferredoxin reductase-like, C-terminal NADP-linked domain"/>
    <property type="match status" value="1"/>
</dbReference>
<comment type="caution">
    <text evidence="7">The sequence shown here is derived from an EMBL/GenBank/DDBJ whole genome shotgun (WGS) entry which is preliminary data.</text>
</comment>
<dbReference type="Gene3D" id="3.40.50.80">
    <property type="entry name" value="Nucleotide-binding domain of ferredoxin-NADP reductase (FNR) module"/>
    <property type="match status" value="1"/>
</dbReference>
<dbReference type="InterPro" id="IPR017938">
    <property type="entry name" value="Riboflavin_synthase-like_b-brl"/>
</dbReference>
<comment type="cofactor">
    <cofactor evidence="1">
        <name>FAD</name>
        <dbReference type="ChEBI" id="CHEBI:57692"/>
    </cofactor>
</comment>
<feature type="domain" description="Oxidoreductase FAD/NAD(P)-binding" evidence="6">
    <location>
        <begin position="44"/>
        <end position="147"/>
    </location>
</feature>
<evidence type="ECO:0000256" key="3">
    <source>
        <dbReference type="ARBA" id="ARBA00022827"/>
    </source>
</evidence>
<dbReference type="PRINTS" id="PR00371">
    <property type="entry name" value="FPNCR"/>
</dbReference>
<dbReference type="InterPro" id="IPR015701">
    <property type="entry name" value="FNR"/>
</dbReference>
<dbReference type="InterPro" id="IPR001433">
    <property type="entry name" value="OxRdtase_FAD/NAD-bd"/>
</dbReference>
<evidence type="ECO:0000256" key="1">
    <source>
        <dbReference type="ARBA" id="ARBA00001974"/>
    </source>
</evidence>
<keyword evidence="5" id="KW-0560">Oxidoreductase</keyword>
<sequence>MKREDKGLASNYLCDLEQGAEVEVTGPFGATFLMPSTAESHLLLICTGTGSAPMRAFTMQRQRSGATGGMTMFFGARTPDSLPYFGPLKKVPETLLKQHLVFSRQPDQDKEYVQDRILAEQDRVAELLEDDRTHIYICGLRGMEEGVELALTSIAESLGQQWTALRDAMREDGRYHVETY</sequence>
<evidence type="ECO:0000313" key="7">
    <source>
        <dbReference type="EMBL" id="MFC6761028.1"/>
    </source>
</evidence>
<dbReference type="EMBL" id="JBHSWG010000001">
    <property type="protein sequence ID" value="MFC6761028.1"/>
    <property type="molecule type" value="Genomic_DNA"/>
</dbReference>
<evidence type="ECO:0000256" key="4">
    <source>
        <dbReference type="ARBA" id="ARBA00022857"/>
    </source>
</evidence>
<gene>
    <name evidence="7" type="ORF">ACFQFQ_18490</name>
</gene>
<dbReference type="InterPro" id="IPR001709">
    <property type="entry name" value="Flavoprot_Pyr_Nucl_cyt_Rdtase"/>
</dbReference>
<evidence type="ECO:0000259" key="6">
    <source>
        <dbReference type="Pfam" id="PF00175"/>
    </source>
</evidence>
<reference evidence="8" key="1">
    <citation type="journal article" date="2019" name="Int. J. Syst. Evol. Microbiol.">
        <title>The Global Catalogue of Microorganisms (GCM) 10K type strain sequencing project: providing services to taxonomists for standard genome sequencing and annotation.</title>
        <authorList>
            <consortium name="The Broad Institute Genomics Platform"/>
            <consortium name="The Broad Institute Genome Sequencing Center for Infectious Disease"/>
            <person name="Wu L."/>
            <person name="Ma J."/>
        </authorList>
    </citation>
    <scope>NUCLEOTIDE SEQUENCE [LARGE SCALE GENOMIC DNA]</scope>
    <source>
        <strain evidence="8">CCUG 66188</strain>
    </source>
</reference>